<reference evidence="1 2" key="1">
    <citation type="submission" date="2020-02" db="EMBL/GenBank/DDBJ databases">
        <title>Whole-genome analyses of novel actinobacteria.</title>
        <authorList>
            <person name="Sahin N."/>
            <person name="Gencbay T."/>
        </authorList>
    </citation>
    <scope>NUCLEOTIDE SEQUENCE [LARGE SCALE GENOMIC DNA]</scope>
    <source>
        <strain evidence="1 2">HC44</strain>
    </source>
</reference>
<proteinExistence type="predicted"/>
<dbReference type="AlphaFoldDB" id="A0A6G4V330"/>
<accession>A0A6G4V330</accession>
<protein>
    <submittedName>
        <fullName evidence="1">Uncharacterized protein</fullName>
    </submittedName>
</protein>
<keyword evidence="2" id="KW-1185">Reference proteome</keyword>
<gene>
    <name evidence="1" type="ORF">G5C60_12045</name>
</gene>
<name>A0A6G4V330_9ACTN</name>
<dbReference type="Proteomes" id="UP000472335">
    <property type="component" value="Unassembled WGS sequence"/>
</dbReference>
<evidence type="ECO:0000313" key="2">
    <source>
        <dbReference type="Proteomes" id="UP000472335"/>
    </source>
</evidence>
<dbReference type="EMBL" id="JAAKZY010000029">
    <property type="protein sequence ID" value="NGO08335.1"/>
    <property type="molecule type" value="Genomic_DNA"/>
</dbReference>
<evidence type="ECO:0000313" key="1">
    <source>
        <dbReference type="EMBL" id="NGO08335.1"/>
    </source>
</evidence>
<sequence>MSRSRALITGDTSVSGAACAALLDTESVCRPVAPNLLLPLRHREQQPA</sequence>
<comment type="caution">
    <text evidence="1">The sequence shown here is derived from an EMBL/GenBank/DDBJ whole genome shotgun (WGS) entry which is preliminary data.</text>
</comment>
<organism evidence="1 2">
    <name type="scientific">Streptomyces scabichelini</name>
    <dbReference type="NCBI Taxonomy" id="2711217"/>
    <lineage>
        <taxon>Bacteria</taxon>
        <taxon>Bacillati</taxon>
        <taxon>Actinomycetota</taxon>
        <taxon>Actinomycetes</taxon>
        <taxon>Kitasatosporales</taxon>
        <taxon>Streptomycetaceae</taxon>
        <taxon>Streptomyces</taxon>
    </lineage>
</organism>
<dbReference type="RefSeq" id="WP_165258000.1">
    <property type="nucleotide sequence ID" value="NZ_JAAKZY010000029.1"/>
</dbReference>